<evidence type="ECO:0000313" key="4">
    <source>
        <dbReference type="Proteomes" id="UP001596548"/>
    </source>
</evidence>
<dbReference type="Pfam" id="PF00990">
    <property type="entry name" value="GGDEF"/>
    <property type="match status" value="1"/>
</dbReference>
<dbReference type="PANTHER" id="PTHR44757:SF2">
    <property type="entry name" value="BIOFILM ARCHITECTURE MAINTENANCE PROTEIN MBAA"/>
    <property type="match status" value="1"/>
</dbReference>
<dbReference type="Gene3D" id="3.20.20.450">
    <property type="entry name" value="EAL domain"/>
    <property type="match status" value="1"/>
</dbReference>
<dbReference type="InterPro" id="IPR052155">
    <property type="entry name" value="Biofilm_reg_signaling"/>
</dbReference>
<evidence type="ECO:0000259" key="1">
    <source>
        <dbReference type="PROSITE" id="PS50883"/>
    </source>
</evidence>
<organism evidence="3 4">
    <name type="scientific">Paractinoplanes rhizophilus</name>
    <dbReference type="NCBI Taxonomy" id="1416877"/>
    <lineage>
        <taxon>Bacteria</taxon>
        <taxon>Bacillati</taxon>
        <taxon>Actinomycetota</taxon>
        <taxon>Actinomycetes</taxon>
        <taxon>Micromonosporales</taxon>
        <taxon>Micromonosporaceae</taxon>
        <taxon>Paractinoplanes</taxon>
    </lineage>
</organism>
<gene>
    <name evidence="3" type="ORF">ACFQS1_01885</name>
</gene>
<sequence length="581" mass="62819">MNHWSTHQLTEFFAAVGSSRDERSATMVAMERASEVLEAEVGAVLIGGRVEVAWGVRGDDLNAALAAAPDSRAGIETIGVAGLDDLHVASARFGAQHRGDLLVARAGEPLSAEERQLLQAMAQTLGLALDNITLLSAERKLREEREREAAERLALIESLREARHDSLTGLPTRVLFLEMLAEKVHAATPTSVLFIDLDRFKAVNDSLGHRAGDELLGHVAGRIRHCLRPADVGARLGGDEFAVLLDDTGADDAVPVAQRLIDAIRRPFHIAGRDVFIGASIGVATHCDTAPVDPDDLLGNADVAMYKAKKEGPGKVVVFAQQMHAEALTRLTLTSELQRALEHDEFHLQYQPLIRLADGTTAGVEALVRWRRPDGRYVPPADFVPMAEENGLIIDIGRWVLRAAGEQAARWRRTMPDLKLNINVSGRQLTDSSFAADVQRMLAGTGLPPTAVTLELTESVVMSDPDTAIACLTDLKALGVGLAVDDFGTGYSSLSYLQRLPVDELKIDRAFIAHAEPTVEDLAVIRAVVGLARALRLRTVIEGIETESQLVAMRRLGCDFGQGFHLRRPADPELLLTAAAA</sequence>
<reference evidence="4" key="1">
    <citation type="journal article" date="2019" name="Int. J. Syst. Evol. Microbiol.">
        <title>The Global Catalogue of Microorganisms (GCM) 10K type strain sequencing project: providing services to taxonomists for standard genome sequencing and annotation.</title>
        <authorList>
            <consortium name="The Broad Institute Genomics Platform"/>
            <consortium name="The Broad Institute Genome Sequencing Center for Infectious Disease"/>
            <person name="Wu L."/>
            <person name="Ma J."/>
        </authorList>
    </citation>
    <scope>NUCLEOTIDE SEQUENCE [LARGE SCALE GENOMIC DNA]</scope>
    <source>
        <strain evidence="4">XZYJT-10</strain>
    </source>
</reference>
<dbReference type="SMART" id="SM00052">
    <property type="entry name" value="EAL"/>
    <property type="match status" value="1"/>
</dbReference>
<dbReference type="InterPro" id="IPR029787">
    <property type="entry name" value="Nucleotide_cyclase"/>
</dbReference>
<dbReference type="InterPro" id="IPR043128">
    <property type="entry name" value="Rev_trsase/Diguanyl_cyclase"/>
</dbReference>
<feature type="domain" description="EAL" evidence="1">
    <location>
        <begin position="330"/>
        <end position="581"/>
    </location>
</feature>
<evidence type="ECO:0000259" key="2">
    <source>
        <dbReference type="PROSITE" id="PS50887"/>
    </source>
</evidence>
<dbReference type="SUPFAM" id="SSF141868">
    <property type="entry name" value="EAL domain-like"/>
    <property type="match status" value="1"/>
</dbReference>
<feature type="domain" description="GGDEF" evidence="2">
    <location>
        <begin position="188"/>
        <end position="321"/>
    </location>
</feature>
<dbReference type="CDD" id="cd01948">
    <property type="entry name" value="EAL"/>
    <property type="match status" value="1"/>
</dbReference>
<dbReference type="InterPro" id="IPR035919">
    <property type="entry name" value="EAL_sf"/>
</dbReference>
<dbReference type="SUPFAM" id="SSF55073">
    <property type="entry name" value="Nucleotide cyclase"/>
    <property type="match status" value="1"/>
</dbReference>
<dbReference type="Gene3D" id="3.30.70.270">
    <property type="match status" value="1"/>
</dbReference>
<dbReference type="PROSITE" id="PS50887">
    <property type="entry name" value="GGDEF"/>
    <property type="match status" value="1"/>
</dbReference>
<keyword evidence="4" id="KW-1185">Reference proteome</keyword>
<dbReference type="Proteomes" id="UP001596548">
    <property type="component" value="Unassembled WGS sequence"/>
</dbReference>
<proteinExistence type="predicted"/>
<dbReference type="NCBIfam" id="TIGR00254">
    <property type="entry name" value="GGDEF"/>
    <property type="match status" value="1"/>
</dbReference>
<dbReference type="CDD" id="cd01949">
    <property type="entry name" value="GGDEF"/>
    <property type="match status" value="1"/>
</dbReference>
<dbReference type="PROSITE" id="PS50883">
    <property type="entry name" value="EAL"/>
    <property type="match status" value="1"/>
</dbReference>
<comment type="caution">
    <text evidence="3">The sequence shown here is derived from an EMBL/GenBank/DDBJ whole genome shotgun (WGS) entry which is preliminary data.</text>
</comment>
<accession>A0ABW2HJZ0</accession>
<dbReference type="PANTHER" id="PTHR44757">
    <property type="entry name" value="DIGUANYLATE CYCLASE DGCP"/>
    <property type="match status" value="1"/>
</dbReference>
<dbReference type="RefSeq" id="WP_378964116.1">
    <property type="nucleotide sequence ID" value="NZ_JBHTBJ010000001.1"/>
</dbReference>
<protein>
    <submittedName>
        <fullName evidence="3">Bifunctional diguanylate cyclase/phosphodiesterase</fullName>
    </submittedName>
</protein>
<evidence type="ECO:0000313" key="3">
    <source>
        <dbReference type="EMBL" id="MFC7272717.1"/>
    </source>
</evidence>
<dbReference type="Pfam" id="PF00563">
    <property type="entry name" value="EAL"/>
    <property type="match status" value="1"/>
</dbReference>
<dbReference type="InterPro" id="IPR000160">
    <property type="entry name" value="GGDEF_dom"/>
</dbReference>
<dbReference type="EMBL" id="JBHTBJ010000001">
    <property type="protein sequence ID" value="MFC7272717.1"/>
    <property type="molecule type" value="Genomic_DNA"/>
</dbReference>
<dbReference type="InterPro" id="IPR001633">
    <property type="entry name" value="EAL_dom"/>
</dbReference>
<name>A0ABW2HJZ0_9ACTN</name>
<dbReference type="SMART" id="SM00267">
    <property type="entry name" value="GGDEF"/>
    <property type="match status" value="1"/>
</dbReference>